<gene>
    <name evidence="4" type="ORF">GGQ22_01280</name>
</gene>
<dbReference type="Gene3D" id="3.30.1330.120">
    <property type="entry name" value="2-methylcitrate dehydratase PrpD"/>
    <property type="match status" value="1"/>
</dbReference>
<evidence type="ECO:0000313" key="5">
    <source>
        <dbReference type="Proteomes" id="UP000433406"/>
    </source>
</evidence>
<feature type="domain" description="MmgE/PrpD N-terminal" evidence="2">
    <location>
        <begin position="23"/>
        <end position="260"/>
    </location>
</feature>
<dbReference type="InterPro" id="IPR045336">
    <property type="entry name" value="MmgE_PrpD_N"/>
</dbReference>
<dbReference type="InterPro" id="IPR005656">
    <property type="entry name" value="MmgE_PrpD"/>
</dbReference>
<name>A0A6I3JAA1_9ACTN</name>
<feature type="domain" description="MmgE/PrpD C-terminal" evidence="3">
    <location>
        <begin position="281"/>
        <end position="429"/>
    </location>
</feature>
<dbReference type="InterPro" id="IPR042188">
    <property type="entry name" value="MmgE/PrpD_sf_2"/>
</dbReference>
<dbReference type="InterPro" id="IPR036148">
    <property type="entry name" value="MmgE/PrpD_sf"/>
</dbReference>
<dbReference type="Proteomes" id="UP000433406">
    <property type="component" value="Unassembled WGS sequence"/>
</dbReference>
<dbReference type="InterPro" id="IPR045337">
    <property type="entry name" value="MmgE_PrpD_C"/>
</dbReference>
<evidence type="ECO:0000259" key="2">
    <source>
        <dbReference type="Pfam" id="PF03972"/>
    </source>
</evidence>
<protein>
    <submittedName>
        <fullName evidence="4">MmgE/PrpD family protein</fullName>
    </submittedName>
</protein>
<evidence type="ECO:0000259" key="3">
    <source>
        <dbReference type="Pfam" id="PF19305"/>
    </source>
</evidence>
<dbReference type="GO" id="GO:0016829">
    <property type="term" value="F:lyase activity"/>
    <property type="evidence" value="ECO:0007669"/>
    <property type="project" value="InterPro"/>
</dbReference>
<dbReference type="SUPFAM" id="SSF103378">
    <property type="entry name" value="2-methylcitrate dehydratase PrpD"/>
    <property type="match status" value="1"/>
</dbReference>
<dbReference type="RefSeq" id="WP_154613515.1">
    <property type="nucleotide sequence ID" value="NZ_CP053660.1"/>
</dbReference>
<comment type="similarity">
    <text evidence="1">Belongs to the PrpD family.</text>
</comment>
<dbReference type="Pfam" id="PF19305">
    <property type="entry name" value="MmgE_PrpD_C"/>
    <property type="match status" value="1"/>
</dbReference>
<dbReference type="Pfam" id="PF03972">
    <property type="entry name" value="MmgE_PrpD_N"/>
    <property type="match status" value="1"/>
</dbReference>
<dbReference type="PANTHER" id="PTHR16943:SF8">
    <property type="entry name" value="2-METHYLCITRATE DEHYDRATASE"/>
    <property type="match status" value="1"/>
</dbReference>
<proteinExistence type="inferred from homology"/>
<dbReference type="EMBL" id="WLCI01000002">
    <property type="protein sequence ID" value="MTB93705.1"/>
    <property type="molecule type" value="Genomic_DNA"/>
</dbReference>
<accession>A0A6I3JAA1</accession>
<sequence length="451" mass="46970">MHPARSGLHDAEERQVSGTSDFVRQIHRLSGAPLPEAVVEEATRALLGGVGNAIGAIRYAEVETLLGVALANGAAVRTTPLPGRTERVDPLSAATIVGTAAHIDDFDDTHLATVTHPTACVLAAAWPLLHVAEVSGRDFVEACALGMEAEIRVAWAMTPGHYDSGWHITSTVGVVGAAVTAGLLLGLDEELLVQAVAISASMTLGHREGFGTTAKSFHPGKAGANGLLAAHLARAGVRASSTVLEDPRGYFAALSPESHLDRLVEGLGSDFMLLDNTYKPYPCGVVSHPAIEAAEVLHSRLAGREVTAVRVHCHPLTVELAGNAAPDSGLSAKFSAPHSVAVTLIDGEAGLRQFSDLRVGEPEVAALRGRVTLQPDPALSRSAAVVEVDLSDGASLRESITAVKGSREKPLTDAEIDAKIRALVERSCPGRGADVVAQVRGWSSSRRAVLA</sequence>
<dbReference type="InterPro" id="IPR042183">
    <property type="entry name" value="MmgE/PrpD_sf_1"/>
</dbReference>
<dbReference type="AlphaFoldDB" id="A0A6I3JAA1"/>
<comment type="caution">
    <text evidence="4">The sequence shown here is derived from an EMBL/GenBank/DDBJ whole genome shotgun (WGS) entry which is preliminary data.</text>
</comment>
<keyword evidence="5" id="KW-1185">Reference proteome</keyword>
<organism evidence="4 5">
    <name type="scientific">Nocardioides marmotae</name>
    <dbReference type="NCBI Taxonomy" id="2663857"/>
    <lineage>
        <taxon>Bacteria</taxon>
        <taxon>Bacillati</taxon>
        <taxon>Actinomycetota</taxon>
        <taxon>Actinomycetes</taxon>
        <taxon>Propionibacteriales</taxon>
        <taxon>Nocardioidaceae</taxon>
        <taxon>Nocardioides</taxon>
    </lineage>
</organism>
<dbReference type="Gene3D" id="1.10.4100.10">
    <property type="entry name" value="2-methylcitrate dehydratase PrpD"/>
    <property type="match status" value="1"/>
</dbReference>
<evidence type="ECO:0000256" key="1">
    <source>
        <dbReference type="ARBA" id="ARBA00006174"/>
    </source>
</evidence>
<dbReference type="PANTHER" id="PTHR16943">
    <property type="entry name" value="2-METHYLCITRATE DEHYDRATASE-RELATED"/>
    <property type="match status" value="1"/>
</dbReference>
<reference evidence="4 5" key="1">
    <citation type="submission" date="2019-10" db="EMBL/GenBank/DDBJ databases">
        <title>Nocardioides novel species isolated from the excrement of Marmot.</title>
        <authorList>
            <person name="Zhang G."/>
        </authorList>
    </citation>
    <scope>NUCLEOTIDE SEQUENCE [LARGE SCALE GENOMIC DNA]</scope>
    <source>
        <strain evidence="5">zg-579</strain>
    </source>
</reference>
<evidence type="ECO:0000313" key="4">
    <source>
        <dbReference type="EMBL" id="MTB93705.1"/>
    </source>
</evidence>